<organism evidence="2 3">
    <name type="scientific">Acorus gramineus</name>
    <name type="common">Dwarf sweet flag</name>
    <dbReference type="NCBI Taxonomy" id="55184"/>
    <lineage>
        <taxon>Eukaryota</taxon>
        <taxon>Viridiplantae</taxon>
        <taxon>Streptophyta</taxon>
        <taxon>Embryophyta</taxon>
        <taxon>Tracheophyta</taxon>
        <taxon>Spermatophyta</taxon>
        <taxon>Magnoliopsida</taxon>
        <taxon>Liliopsida</taxon>
        <taxon>Acoraceae</taxon>
        <taxon>Acorus</taxon>
    </lineage>
</organism>
<reference evidence="2" key="2">
    <citation type="submission" date="2023-06" db="EMBL/GenBank/DDBJ databases">
        <authorList>
            <person name="Ma L."/>
            <person name="Liu K.-W."/>
            <person name="Li Z."/>
            <person name="Hsiao Y.-Y."/>
            <person name="Qi Y."/>
            <person name="Fu T."/>
            <person name="Tang G."/>
            <person name="Zhang D."/>
            <person name="Sun W.-H."/>
            <person name="Liu D.-K."/>
            <person name="Li Y."/>
            <person name="Chen G.-Z."/>
            <person name="Liu X.-D."/>
            <person name="Liao X.-Y."/>
            <person name="Jiang Y.-T."/>
            <person name="Yu X."/>
            <person name="Hao Y."/>
            <person name="Huang J."/>
            <person name="Zhao X.-W."/>
            <person name="Ke S."/>
            <person name="Chen Y.-Y."/>
            <person name="Wu W.-L."/>
            <person name="Hsu J.-L."/>
            <person name="Lin Y.-F."/>
            <person name="Huang M.-D."/>
            <person name="Li C.-Y."/>
            <person name="Huang L."/>
            <person name="Wang Z.-W."/>
            <person name="Zhao X."/>
            <person name="Zhong W.-Y."/>
            <person name="Peng D.-H."/>
            <person name="Ahmad S."/>
            <person name="Lan S."/>
            <person name="Zhang J.-S."/>
            <person name="Tsai W.-C."/>
            <person name="Van De Peer Y."/>
            <person name="Liu Z.-J."/>
        </authorList>
    </citation>
    <scope>NUCLEOTIDE SEQUENCE</scope>
    <source>
        <strain evidence="2">SCP</strain>
        <tissue evidence="2">Leaves</tissue>
    </source>
</reference>
<comment type="caution">
    <text evidence="2">The sequence shown here is derived from an EMBL/GenBank/DDBJ whole genome shotgun (WGS) entry which is preliminary data.</text>
</comment>
<reference evidence="2" key="1">
    <citation type="journal article" date="2023" name="Nat. Commun.">
        <title>Diploid and tetraploid genomes of Acorus and the evolution of monocots.</title>
        <authorList>
            <person name="Ma L."/>
            <person name="Liu K.W."/>
            <person name="Li Z."/>
            <person name="Hsiao Y.Y."/>
            <person name="Qi Y."/>
            <person name="Fu T."/>
            <person name="Tang G.D."/>
            <person name="Zhang D."/>
            <person name="Sun W.H."/>
            <person name="Liu D.K."/>
            <person name="Li Y."/>
            <person name="Chen G.Z."/>
            <person name="Liu X.D."/>
            <person name="Liao X.Y."/>
            <person name="Jiang Y.T."/>
            <person name="Yu X."/>
            <person name="Hao Y."/>
            <person name="Huang J."/>
            <person name="Zhao X.W."/>
            <person name="Ke S."/>
            <person name="Chen Y.Y."/>
            <person name="Wu W.L."/>
            <person name="Hsu J.L."/>
            <person name="Lin Y.F."/>
            <person name="Huang M.D."/>
            <person name="Li C.Y."/>
            <person name="Huang L."/>
            <person name="Wang Z.W."/>
            <person name="Zhao X."/>
            <person name="Zhong W.Y."/>
            <person name="Peng D.H."/>
            <person name="Ahmad S."/>
            <person name="Lan S."/>
            <person name="Zhang J.S."/>
            <person name="Tsai W.C."/>
            <person name="Van de Peer Y."/>
            <person name="Liu Z.J."/>
        </authorList>
    </citation>
    <scope>NUCLEOTIDE SEQUENCE</scope>
    <source>
        <strain evidence="2">SCP</strain>
    </source>
</reference>
<dbReference type="EMBL" id="JAUJYN010000008">
    <property type="protein sequence ID" value="KAK1265416.1"/>
    <property type="molecule type" value="Genomic_DNA"/>
</dbReference>
<name>A0AAV9ANF4_ACOGR</name>
<dbReference type="PANTHER" id="PTHR35286:SF1">
    <property type="entry name" value="EXPRESSED PROTEIN"/>
    <property type="match status" value="1"/>
</dbReference>
<evidence type="ECO:0000313" key="3">
    <source>
        <dbReference type="Proteomes" id="UP001179952"/>
    </source>
</evidence>
<keyword evidence="3" id="KW-1185">Reference proteome</keyword>
<protein>
    <submittedName>
        <fullName evidence="2">Uncharacterized protein</fullName>
    </submittedName>
</protein>
<evidence type="ECO:0000256" key="1">
    <source>
        <dbReference type="SAM" id="MobiDB-lite"/>
    </source>
</evidence>
<feature type="compositionally biased region" description="Acidic residues" evidence="1">
    <location>
        <begin position="29"/>
        <end position="41"/>
    </location>
</feature>
<proteinExistence type="predicted"/>
<gene>
    <name evidence="2" type="ORF">QJS04_geneDACA011208</name>
</gene>
<feature type="region of interest" description="Disordered" evidence="1">
    <location>
        <begin position="1"/>
        <end position="52"/>
    </location>
</feature>
<dbReference type="Proteomes" id="UP001179952">
    <property type="component" value="Unassembled WGS sequence"/>
</dbReference>
<sequence>MGRLHFQPPSNSHLSRSLQDLLEGFISSSDDDDEEEPDDQDPNPGNSKTHLAKEEAKLERELIRIVHGGDAIETLKPNSGQSVSVIGHSICVANHEEAGSGYRVWEWHGHLMVFDDEEGFSPEYVYGNYFERLPEKVENLMGRLQLRPPYLNTNSYLGDSLHDFILAADDEETPLIPETDASDRSSYLAREESKLEREIIRIINGGDVQTLKPNSGQSVVIGEHHMCVGFHDEPDSDYRVWEWHGHVMVYDEENGYCPEYVYGNHFERVSLKAKGGGRGGRKEEKSGEGSGLKDIISGLGTNGGQRVVHRNSMKN</sequence>
<dbReference type="PANTHER" id="PTHR35286">
    <property type="entry name" value="EXPRESSED PROTEIN"/>
    <property type="match status" value="1"/>
</dbReference>
<dbReference type="AlphaFoldDB" id="A0AAV9ANF4"/>
<evidence type="ECO:0000313" key="2">
    <source>
        <dbReference type="EMBL" id="KAK1265416.1"/>
    </source>
</evidence>
<feature type="region of interest" description="Disordered" evidence="1">
    <location>
        <begin position="273"/>
        <end position="315"/>
    </location>
</feature>
<feature type="compositionally biased region" description="Polar residues" evidence="1">
    <location>
        <begin position="8"/>
        <end position="18"/>
    </location>
</feature>
<accession>A0AAV9ANF4</accession>